<dbReference type="Proteomes" id="UP000053840">
    <property type="component" value="Unassembled WGS sequence"/>
</dbReference>
<dbReference type="EMBL" id="KK936096">
    <property type="protein sequence ID" value="KFQ47193.1"/>
    <property type="molecule type" value="Genomic_DNA"/>
</dbReference>
<evidence type="ECO:0000313" key="2">
    <source>
        <dbReference type="Proteomes" id="UP000053840"/>
    </source>
</evidence>
<protein>
    <recommendedName>
        <fullName evidence="3">Nidogen G2 beta-barrel domain-containing protein</fullName>
    </recommendedName>
</protein>
<feature type="non-terminal residue" evidence="1">
    <location>
        <position position="55"/>
    </location>
</feature>
<reference evidence="1 2" key="1">
    <citation type="submission" date="2014-04" db="EMBL/GenBank/DDBJ databases">
        <title>Genome evolution of avian class.</title>
        <authorList>
            <person name="Zhang G."/>
            <person name="Li C."/>
        </authorList>
    </citation>
    <scope>NUCLEOTIDE SEQUENCE [LARGE SCALE GENOMIC DNA]</scope>
    <source>
        <strain evidence="1">BGI_N333</strain>
    </source>
</reference>
<accession>A0A091RXH2</accession>
<name>A0A091RXH2_NESNO</name>
<proteinExistence type="predicted"/>
<dbReference type="AlphaFoldDB" id="A0A091RXH2"/>
<sequence length="55" mass="6466">NGFKLKQGNFRLDIRKKFFTVRVVRHWNRLPKEVVNAPSLEVFKARLDKALGDIV</sequence>
<keyword evidence="2" id="KW-1185">Reference proteome</keyword>
<gene>
    <name evidence="1" type="ORF">N333_08754</name>
</gene>
<organism evidence="1 2">
    <name type="scientific">Nestor notabilis</name>
    <name type="common">Kea</name>
    <dbReference type="NCBI Taxonomy" id="176057"/>
    <lineage>
        <taxon>Eukaryota</taxon>
        <taxon>Metazoa</taxon>
        <taxon>Chordata</taxon>
        <taxon>Craniata</taxon>
        <taxon>Vertebrata</taxon>
        <taxon>Euteleostomi</taxon>
        <taxon>Archelosauria</taxon>
        <taxon>Archosauria</taxon>
        <taxon>Dinosauria</taxon>
        <taxon>Saurischia</taxon>
        <taxon>Theropoda</taxon>
        <taxon>Coelurosauria</taxon>
        <taxon>Aves</taxon>
        <taxon>Neognathae</taxon>
        <taxon>Neoaves</taxon>
        <taxon>Telluraves</taxon>
        <taxon>Australaves</taxon>
        <taxon>Psittaciformes</taxon>
        <taxon>Psittacidae</taxon>
        <taxon>Nestor</taxon>
    </lineage>
</organism>
<evidence type="ECO:0000313" key="1">
    <source>
        <dbReference type="EMBL" id="KFQ47193.1"/>
    </source>
</evidence>
<feature type="non-terminal residue" evidence="1">
    <location>
        <position position="1"/>
    </location>
</feature>
<evidence type="ECO:0008006" key="3">
    <source>
        <dbReference type="Google" id="ProtNLM"/>
    </source>
</evidence>